<evidence type="ECO:0000313" key="2">
    <source>
        <dbReference type="EMBL" id="KAG7471814.1"/>
    </source>
</evidence>
<reference evidence="2" key="1">
    <citation type="submission" date="2021-01" db="EMBL/GenBank/DDBJ databases">
        <authorList>
            <person name="Zahm M."/>
            <person name="Roques C."/>
            <person name="Cabau C."/>
            <person name="Klopp C."/>
            <person name="Donnadieu C."/>
            <person name="Jouanno E."/>
            <person name="Lampietro C."/>
            <person name="Louis A."/>
            <person name="Herpin A."/>
            <person name="Echchiki A."/>
            <person name="Berthelot C."/>
            <person name="Parey E."/>
            <person name="Roest-Crollius H."/>
            <person name="Braasch I."/>
            <person name="Postlethwait J."/>
            <person name="Bobe J."/>
            <person name="Montfort J."/>
            <person name="Bouchez O."/>
            <person name="Begum T."/>
            <person name="Mejri S."/>
            <person name="Adams A."/>
            <person name="Chen W.-J."/>
            <person name="Guiguen Y."/>
        </authorList>
    </citation>
    <scope>NUCLEOTIDE SEQUENCE</scope>
    <source>
        <strain evidence="2">YG-15Mar2019-1</strain>
        <tissue evidence="2">Brain</tissue>
    </source>
</reference>
<evidence type="ECO:0000256" key="1">
    <source>
        <dbReference type="SAM" id="MobiDB-lite"/>
    </source>
</evidence>
<feature type="compositionally biased region" description="Polar residues" evidence="1">
    <location>
        <begin position="1"/>
        <end position="10"/>
    </location>
</feature>
<sequence length="805" mass="86138">MASSQSLRQYDQNRARLEDTRNMKHYGHSKDAVSSRPSTLSSASHAFKRGTENQDPLARDGKSTVRRGGISKLPVLAKTQPPQPQMDLSQVKKWEQSFLKGKAQKKRPCTKPVTFSLSERLTSRTTTGSQKKTQSTKPSAVKPQPLAGTQASASQPALPLSPKASSAAPPTTHSSPAGVQSTSLPVCPPTRQQATQMMTHLSESQTLSSASQSEHPALSTAPLCHGSDQPSQAGHFTQFSPSAEPQHSVPLSAALLSSQRNWSAQPAGTSCTSSTRPTLSSRDYWRQLETIIPSLPSSSSDPPCPVAPAVYAQESQHAPALSAKQPTVQSGHFGSISCQSNPQGGTRIDMGFTQSTYLKNPQWGKDNIQPVASTLSMHKSQRETDPISTGDGVQFSPDPAALRTILQNEGVMAERLVGATPRSSVCPTGRGTSVYLPQRVSVVKSRFGPGITAGSGVQFSPDPAALCSILQNDGMKTEEPPGATPRSSLCPTGRGTSICLPQRVPVTKGRSEAAVVTTGMMLSQTPAVKWTPQRVPNTRLQSMRRLLSSHQTPIFRGSPRVGALQSHQMELGVHKEQEDVVQRLFEEAEPEEETETDNGKDRSNCPTREGEAGEEGGGSGKEGGRKVAAQPFVPAPHRESVIVFSSSKKAIDRFTTMQGNPPPQDSESLLALSTLPEHSSMPPLVPEVQSDRPSGSDLSTATEVLQQLPCSINRLQGGTTQWIPHYPFGGPVVHRRAPPLEEVLLDEECASFTSHPPTSPARPRCGNPVASTLLLQSYTCFAPIDLPPTAPMDPQAICHHVILSA</sequence>
<protein>
    <submittedName>
        <fullName evidence="2">Uncharacterized protein</fullName>
    </submittedName>
</protein>
<feature type="compositionally biased region" description="Polar residues" evidence="1">
    <location>
        <begin position="35"/>
        <end position="44"/>
    </location>
</feature>
<feature type="compositionally biased region" description="Low complexity" evidence="1">
    <location>
        <begin position="150"/>
        <end position="177"/>
    </location>
</feature>
<organism evidence="2 3">
    <name type="scientific">Megalops atlanticus</name>
    <name type="common">Tarpon</name>
    <name type="synonym">Clupea gigantea</name>
    <dbReference type="NCBI Taxonomy" id="7932"/>
    <lineage>
        <taxon>Eukaryota</taxon>
        <taxon>Metazoa</taxon>
        <taxon>Chordata</taxon>
        <taxon>Craniata</taxon>
        <taxon>Vertebrata</taxon>
        <taxon>Euteleostomi</taxon>
        <taxon>Actinopterygii</taxon>
        <taxon>Neopterygii</taxon>
        <taxon>Teleostei</taxon>
        <taxon>Elopiformes</taxon>
        <taxon>Megalopidae</taxon>
        <taxon>Megalops</taxon>
    </lineage>
</organism>
<feature type="compositionally biased region" description="Basic and acidic residues" evidence="1">
    <location>
        <begin position="49"/>
        <end position="63"/>
    </location>
</feature>
<proteinExistence type="predicted"/>
<feature type="compositionally biased region" description="Basic and acidic residues" evidence="1">
    <location>
        <begin position="11"/>
        <end position="33"/>
    </location>
</feature>
<evidence type="ECO:0000313" key="3">
    <source>
        <dbReference type="Proteomes" id="UP001046870"/>
    </source>
</evidence>
<feature type="compositionally biased region" description="Polar residues" evidence="1">
    <location>
        <begin position="228"/>
        <end position="245"/>
    </location>
</feature>
<dbReference type="Proteomes" id="UP001046870">
    <property type="component" value="Chromosome 8"/>
</dbReference>
<dbReference type="OrthoDB" id="8722817at2759"/>
<keyword evidence="3" id="KW-1185">Reference proteome</keyword>
<feature type="compositionally biased region" description="Basic and acidic residues" evidence="1">
    <location>
        <begin position="597"/>
        <end position="611"/>
    </location>
</feature>
<comment type="caution">
    <text evidence="2">The sequence shown here is derived from an EMBL/GenBank/DDBJ whole genome shotgun (WGS) entry which is preliminary data.</text>
</comment>
<gene>
    <name evidence="2" type="ORF">MATL_G00101990</name>
</gene>
<feature type="region of interest" description="Disordered" evidence="1">
    <location>
        <begin position="677"/>
        <end position="697"/>
    </location>
</feature>
<dbReference type="AlphaFoldDB" id="A0A9D3PYA9"/>
<name>A0A9D3PYA9_MEGAT</name>
<feature type="compositionally biased region" description="Low complexity" evidence="1">
    <location>
        <begin position="116"/>
        <end position="137"/>
    </location>
</feature>
<feature type="compositionally biased region" description="Polar residues" evidence="1">
    <location>
        <begin position="178"/>
        <end position="199"/>
    </location>
</feature>
<feature type="compositionally biased region" description="Low complexity" evidence="1">
    <location>
        <begin position="201"/>
        <end position="214"/>
    </location>
</feature>
<dbReference type="EMBL" id="JAFDVH010000008">
    <property type="protein sequence ID" value="KAG7471814.1"/>
    <property type="molecule type" value="Genomic_DNA"/>
</dbReference>
<feature type="region of interest" description="Disordered" evidence="1">
    <location>
        <begin position="587"/>
        <end position="626"/>
    </location>
</feature>
<feature type="compositionally biased region" description="Acidic residues" evidence="1">
    <location>
        <begin position="587"/>
        <end position="596"/>
    </location>
</feature>
<feature type="region of interest" description="Disordered" evidence="1">
    <location>
        <begin position="1"/>
        <end position="248"/>
    </location>
</feature>
<accession>A0A9D3PYA9</accession>